<evidence type="ECO:0008006" key="5">
    <source>
        <dbReference type="Google" id="ProtNLM"/>
    </source>
</evidence>
<dbReference type="CDD" id="cd00063">
    <property type="entry name" value="FN3"/>
    <property type="match status" value="1"/>
</dbReference>
<proteinExistence type="predicted"/>
<dbReference type="PROSITE" id="PS51257">
    <property type="entry name" value="PROKAR_LIPOPROTEIN"/>
    <property type="match status" value="1"/>
</dbReference>
<evidence type="ECO:0000313" key="3">
    <source>
        <dbReference type="EMBL" id="ALJ61319.1"/>
    </source>
</evidence>
<gene>
    <name evidence="3" type="ORF">BcellWH2_04099</name>
</gene>
<name>A0A0P0FUL4_9BACE</name>
<dbReference type="Proteomes" id="UP000061809">
    <property type="component" value="Chromosome"/>
</dbReference>
<keyword evidence="2" id="KW-0732">Signal</keyword>
<feature type="region of interest" description="Disordered" evidence="1">
    <location>
        <begin position="665"/>
        <end position="685"/>
    </location>
</feature>
<dbReference type="InterPro" id="IPR003961">
    <property type="entry name" value="FN3_dom"/>
</dbReference>
<protein>
    <recommendedName>
        <fullName evidence="5">Fibronectin type-III domain-containing protein</fullName>
    </recommendedName>
</protein>
<dbReference type="KEGG" id="bcel:BcellWH2_04099"/>
<reference evidence="3 4" key="1">
    <citation type="journal article" date="2015" name="Science">
        <title>Genetic determinants of in vivo fitness and diet responsiveness in multiple human gut Bacteroides.</title>
        <authorList>
            <person name="Wu M."/>
            <person name="McNulty N.P."/>
            <person name="Rodionov D.A."/>
            <person name="Khoroshkin M.S."/>
            <person name="Griffin N.W."/>
            <person name="Cheng J."/>
            <person name="Latreille P."/>
            <person name="Kerstetter R.A."/>
            <person name="Terrapon N."/>
            <person name="Henrissat B."/>
            <person name="Osterman A.L."/>
            <person name="Gordon J.I."/>
        </authorList>
    </citation>
    <scope>NUCLEOTIDE SEQUENCE [LARGE SCALE GENOMIC DNA]</scope>
    <source>
        <strain evidence="3 4">WH2</strain>
    </source>
</reference>
<dbReference type="RefSeq" id="WP_029427143.1">
    <property type="nucleotide sequence ID" value="NZ_CP012801.1"/>
</dbReference>
<evidence type="ECO:0000256" key="2">
    <source>
        <dbReference type="SAM" id="SignalP"/>
    </source>
</evidence>
<dbReference type="SUPFAM" id="SSF51126">
    <property type="entry name" value="Pectin lyase-like"/>
    <property type="match status" value="1"/>
</dbReference>
<sequence>MKKKFLYIMMALCSFSFVACSDDDYIPGKSKLDADRELMTMFRVDDNSNKGDTDPYRCQVVNINDVQLRWYGVDGCAGYELKWGLQGNVSSGLAEDWENPKNIEGSVILGPDELEYLVKDLQYSTPYHFAIRTLSKKGEGHHSKWYGYGSGRQWSEYCSFTTEPRYDTPEVIVVNDVTETTFRVNIDRQLATSGSDDQQQKYLNYFEVVDGNFVMQTLTVAPSPTNPNAACPDKWKNYKLTQEDFERGYVDIDGLETNCVYLVNVQNDNVAVHWDAIYNTCVIRMDGVAGEPILIKHFADPNDTIRGAYDYNASRLDTIIDNFTADGSLAEGQIFYLEGGKTYYFAQNVSICKGFTLQTDPETVSKGNAKVLMGGTWTYDNGACGNAMNFMFGRNPQTGELGGINVKSVIFKDLDFDCPKAVHYGLYNGNTTGNYFINMYSMGMAVSFQSFEIYNCTFQGQVRGFLRTQGSNRKTFEKIQIENCIFYNSGYYDNKGGGYCWFFGDGALAKCNVFNDFIFRNNTIYDSPHGAFISNNKDNFDWPANIRYKFTIENNTFINFETRGGSKIFDMRNVPSGTEIIFQKNLFILAKDASDNRTMNSQAIDLRTVNGDGVIIYDFKDNYSTNAYLTKGSIFSSGFDASKNNAGYNFNVSGTEELAVHLGDEQDPEGISPTELMKNPNPPHHDPDKLMHRGIDLNNLYYNNTDKVRKSAIYRLGIGDPRWRQ</sequence>
<feature type="chain" id="PRO_5006046620" description="Fibronectin type-III domain-containing protein" evidence="2">
    <location>
        <begin position="22"/>
        <end position="725"/>
    </location>
</feature>
<organism evidence="3 4">
    <name type="scientific">Bacteroides cellulosilyticus</name>
    <dbReference type="NCBI Taxonomy" id="246787"/>
    <lineage>
        <taxon>Bacteria</taxon>
        <taxon>Pseudomonadati</taxon>
        <taxon>Bacteroidota</taxon>
        <taxon>Bacteroidia</taxon>
        <taxon>Bacteroidales</taxon>
        <taxon>Bacteroidaceae</taxon>
        <taxon>Bacteroides</taxon>
    </lineage>
</organism>
<evidence type="ECO:0000256" key="1">
    <source>
        <dbReference type="SAM" id="MobiDB-lite"/>
    </source>
</evidence>
<dbReference type="Gene3D" id="2.60.40.10">
    <property type="entry name" value="Immunoglobulins"/>
    <property type="match status" value="1"/>
</dbReference>
<dbReference type="InterPro" id="IPR013783">
    <property type="entry name" value="Ig-like_fold"/>
</dbReference>
<accession>A0A0P0FUL4</accession>
<dbReference type="PATRIC" id="fig|246787.4.peg.4241"/>
<dbReference type="SUPFAM" id="SSF49265">
    <property type="entry name" value="Fibronectin type III"/>
    <property type="match status" value="1"/>
</dbReference>
<dbReference type="InterPro" id="IPR011050">
    <property type="entry name" value="Pectin_lyase_fold/virulence"/>
</dbReference>
<dbReference type="EMBL" id="CP012801">
    <property type="protein sequence ID" value="ALJ61319.1"/>
    <property type="molecule type" value="Genomic_DNA"/>
</dbReference>
<feature type="signal peptide" evidence="2">
    <location>
        <begin position="1"/>
        <end position="21"/>
    </location>
</feature>
<evidence type="ECO:0000313" key="4">
    <source>
        <dbReference type="Proteomes" id="UP000061809"/>
    </source>
</evidence>
<dbReference type="InterPro" id="IPR036116">
    <property type="entry name" value="FN3_sf"/>
</dbReference>
<dbReference type="AlphaFoldDB" id="A0A0P0FUL4"/>